<proteinExistence type="predicted"/>
<dbReference type="Pfam" id="PF02585">
    <property type="entry name" value="PIG-L"/>
    <property type="match status" value="1"/>
</dbReference>
<evidence type="ECO:0000256" key="1">
    <source>
        <dbReference type="ARBA" id="ARBA00022833"/>
    </source>
</evidence>
<dbReference type="InterPro" id="IPR003737">
    <property type="entry name" value="GlcNAc_PI_deacetylase-related"/>
</dbReference>
<sequence>MGNTMTFTWSQQRILVLSPHPDDEILGCGGLLHKAKAAGAEVFIQFLTVGHTTDRSSCLSSSPEERHIEIKQVAEYQQWDGWHIAFPGDEYHLRLDLIPRVELSNMVEQESPLSIAKLRPTVVIAPHRTSYNQDHQAVAEAAHTAMRPSNARLRHHPELVLSYEEAADQWRYDAAPMPNLLVELAEEDLDSKLGALQLYATQIHEHPHTRSEQTLRSLAVLRGMQGGFALAEAYHIMRCAA</sequence>
<accession>A0A8J3QFS6</accession>
<comment type="caution">
    <text evidence="2">The sequence shown here is derived from an EMBL/GenBank/DDBJ whole genome shotgun (WGS) entry which is preliminary data.</text>
</comment>
<keyword evidence="3" id="KW-1185">Reference proteome</keyword>
<dbReference type="EMBL" id="BONY01000077">
    <property type="protein sequence ID" value="GIH09796.1"/>
    <property type="molecule type" value="Genomic_DNA"/>
</dbReference>
<evidence type="ECO:0000313" key="3">
    <source>
        <dbReference type="Proteomes" id="UP000612899"/>
    </source>
</evidence>
<name>A0A8J3QFS6_9ACTN</name>
<gene>
    <name evidence="2" type="ORF">Rhe02_78630</name>
</gene>
<reference evidence="2" key="1">
    <citation type="submission" date="2021-01" db="EMBL/GenBank/DDBJ databases">
        <title>Whole genome shotgun sequence of Rhizocola hellebori NBRC 109834.</title>
        <authorList>
            <person name="Komaki H."/>
            <person name="Tamura T."/>
        </authorList>
    </citation>
    <scope>NUCLEOTIDE SEQUENCE</scope>
    <source>
        <strain evidence="2">NBRC 109834</strain>
    </source>
</reference>
<evidence type="ECO:0000313" key="2">
    <source>
        <dbReference type="EMBL" id="GIH09796.1"/>
    </source>
</evidence>
<dbReference type="GO" id="GO:0016137">
    <property type="term" value="P:glycoside metabolic process"/>
    <property type="evidence" value="ECO:0007669"/>
    <property type="project" value="UniProtKB-ARBA"/>
</dbReference>
<organism evidence="2 3">
    <name type="scientific">Rhizocola hellebori</name>
    <dbReference type="NCBI Taxonomy" id="1392758"/>
    <lineage>
        <taxon>Bacteria</taxon>
        <taxon>Bacillati</taxon>
        <taxon>Actinomycetota</taxon>
        <taxon>Actinomycetes</taxon>
        <taxon>Micromonosporales</taxon>
        <taxon>Micromonosporaceae</taxon>
        <taxon>Rhizocola</taxon>
    </lineage>
</organism>
<dbReference type="InterPro" id="IPR024078">
    <property type="entry name" value="LmbE-like_dom_sf"/>
</dbReference>
<dbReference type="Gene3D" id="3.40.50.10320">
    <property type="entry name" value="LmbE-like"/>
    <property type="match status" value="1"/>
</dbReference>
<protein>
    <submittedName>
        <fullName evidence="2">PIG-L domain-containing protein</fullName>
    </submittedName>
</protein>
<dbReference type="SUPFAM" id="SSF102588">
    <property type="entry name" value="LmbE-like"/>
    <property type="match status" value="1"/>
</dbReference>
<keyword evidence="1" id="KW-0862">Zinc</keyword>
<dbReference type="AlphaFoldDB" id="A0A8J3QFS6"/>
<dbReference type="Proteomes" id="UP000612899">
    <property type="component" value="Unassembled WGS sequence"/>
</dbReference>